<organism evidence="2">
    <name type="scientific">marine sediment metagenome</name>
    <dbReference type="NCBI Taxonomy" id="412755"/>
    <lineage>
        <taxon>unclassified sequences</taxon>
        <taxon>metagenomes</taxon>
        <taxon>ecological metagenomes</taxon>
    </lineage>
</organism>
<accession>X1TLC6</accession>
<dbReference type="Pfam" id="PF05598">
    <property type="entry name" value="DUF772"/>
    <property type="match status" value="1"/>
</dbReference>
<evidence type="ECO:0000259" key="1">
    <source>
        <dbReference type="Pfam" id="PF05598"/>
    </source>
</evidence>
<dbReference type="AlphaFoldDB" id="X1TLC6"/>
<evidence type="ECO:0000313" key="2">
    <source>
        <dbReference type="EMBL" id="GAJ06054.1"/>
    </source>
</evidence>
<reference evidence="2" key="1">
    <citation type="journal article" date="2014" name="Front. Microbiol.">
        <title>High frequency of phylogenetically diverse reductive dehalogenase-homologous genes in deep subseafloor sedimentary metagenomes.</title>
        <authorList>
            <person name="Kawai M."/>
            <person name="Futagami T."/>
            <person name="Toyoda A."/>
            <person name="Takaki Y."/>
            <person name="Nishi S."/>
            <person name="Hori S."/>
            <person name="Arai W."/>
            <person name="Tsubouchi T."/>
            <person name="Morono Y."/>
            <person name="Uchiyama I."/>
            <person name="Ito T."/>
            <person name="Fujiyama A."/>
            <person name="Inagaki F."/>
            <person name="Takami H."/>
        </authorList>
    </citation>
    <scope>NUCLEOTIDE SEQUENCE</scope>
    <source>
        <strain evidence="2">Expedition CK06-06</strain>
    </source>
</reference>
<protein>
    <recommendedName>
        <fullName evidence="1">Transposase InsH N-terminal domain-containing protein</fullName>
    </recommendedName>
</protein>
<dbReference type="EMBL" id="BARW01025208">
    <property type="protein sequence ID" value="GAJ06054.1"/>
    <property type="molecule type" value="Genomic_DNA"/>
</dbReference>
<dbReference type="InterPro" id="IPR008490">
    <property type="entry name" value="Transposase_InsH_N"/>
</dbReference>
<sequence>MNHPATLNYTEDVKSRQNSVNQSYQKINGEAITRELKTTIDSLLDNQFYRDLQRIKRHIRAGYLMEPLWRAYMLSFILDMDCTNDLIRRLEESPNFVEICGFDMDKALPSRWTFDRFIISLAEHLGPVERLLDRAIDQLHQKLPEFGFTVAVDSTPVRSHSNPEKKVKSDPEANFIVKEGVIRKIWKWGYKLHLLTDTTWELP</sequence>
<name>X1TLC6_9ZZZZ</name>
<gene>
    <name evidence="2" type="ORF">S12H4_41367</name>
</gene>
<feature type="non-terminal residue" evidence="2">
    <location>
        <position position="203"/>
    </location>
</feature>
<feature type="domain" description="Transposase InsH N-terminal" evidence="1">
    <location>
        <begin position="26"/>
        <end position="117"/>
    </location>
</feature>
<proteinExistence type="predicted"/>
<comment type="caution">
    <text evidence="2">The sequence shown here is derived from an EMBL/GenBank/DDBJ whole genome shotgun (WGS) entry which is preliminary data.</text>
</comment>